<comment type="similarity">
    <text evidence="2">Belongs to the aldehyde dehydrogenase family.</text>
</comment>
<dbReference type="InterPro" id="IPR001207">
    <property type="entry name" value="Transposase_mutator"/>
</dbReference>
<evidence type="ECO:0000256" key="7">
    <source>
        <dbReference type="ARBA" id="ARBA00023172"/>
    </source>
</evidence>
<dbReference type="Gene3D" id="3.40.605.10">
    <property type="entry name" value="Aldehyde Dehydrogenase, Chain A, domain 1"/>
    <property type="match status" value="1"/>
</dbReference>
<evidence type="ECO:0000313" key="9">
    <source>
        <dbReference type="Proteomes" id="UP000324507"/>
    </source>
</evidence>
<dbReference type="NCBIfam" id="NF033543">
    <property type="entry name" value="transpos_IS256"/>
    <property type="match status" value="1"/>
</dbReference>
<evidence type="ECO:0000313" key="8">
    <source>
        <dbReference type="EMBL" id="QEU08597.1"/>
    </source>
</evidence>
<evidence type="ECO:0000256" key="1">
    <source>
        <dbReference type="ARBA" id="ARBA00002190"/>
    </source>
</evidence>
<accession>A0A5P2QRB7</accession>
<proteinExistence type="inferred from homology"/>
<dbReference type="GO" id="GO:0006313">
    <property type="term" value="P:DNA transposition"/>
    <property type="evidence" value="ECO:0007669"/>
    <property type="project" value="InterPro"/>
</dbReference>
<gene>
    <name evidence="8" type="ORF">FOB51_11635</name>
</gene>
<dbReference type="GO" id="GO:0016620">
    <property type="term" value="F:oxidoreductase activity, acting on the aldehyde or oxo group of donors, NAD or NADP as acceptor"/>
    <property type="evidence" value="ECO:0007669"/>
    <property type="project" value="InterPro"/>
</dbReference>
<dbReference type="RefSeq" id="WP_150350649.1">
    <property type="nucleotide sequence ID" value="NZ_CP038095.1"/>
</dbReference>
<dbReference type="InterPro" id="IPR016163">
    <property type="entry name" value="Ald_DH_C"/>
</dbReference>
<dbReference type="InterPro" id="IPR016162">
    <property type="entry name" value="Ald_DH_N"/>
</dbReference>
<dbReference type="AlphaFoldDB" id="A0A5P2QRB7"/>
<dbReference type="FunFam" id="3.40.605.10:FF:000007">
    <property type="entry name" value="NAD/NADP-dependent betaine aldehyde dehydrogenase"/>
    <property type="match status" value="1"/>
</dbReference>
<keyword evidence="4" id="KW-0815">Transposition</keyword>
<evidence type="ECO:0000256" key="5">
    <source>
        <dbReference type="ARBA" id="ARBA00023002"/>
    </source>
</evidence>
<dbReference type="GO" id="GO:0003677">
    <property type="term" value="F:DNA binding"/>
    <property type="evidence" value="ECO:0007669"/>
    <property type="project" value="UniProtKB-KW"/>
</dbReference>
<name>A0A5P2QRB7_9RHOB</name>
<sequence>MEQQTGLYVAGQWQRGETEIENRNPSDLADVIGHYAQATVAQVDQAIAAARKAQPLWWAAGIQKRHDVLMAIGTELMVRADEIGRIISREEGKPLAEGRGEVYRAGQFFTWFAAEALRLAGERVESVRPGIGIEVRRDPVGIVAVISPWNFPIATPAWKIAPALAYGNAVLWKPANLTSASAVALTEIIARQDIPVGLFNLVPGAGRDIGQRLIESPALDAITFTGSVPVGRAIAASAIVNMTKLQMEMGSKNPMVIMDDADLDLAVAHACNSAFGGTGQKCTAANRRNGVAAKRVKGSDGEVPLLVPRDRDGSFEPELVKKGQTRIDGVDDKIIGLYAAGLSVRDIQAHLEELYGLRVSPDLISRVTDAVLGEVREWQHRALDRMYPIVIFDALRVKIRDADSRMVKNKAVYIALGVTREGEREVLGLWIADNEGAKFWLSVMNELRNRGVQDILIAVVDGLKGFPEAITTAFPETMVQTCIVHLIRHSMNFCSWKDRKAVAADLRPIYEAPTAEEAARQLEVFEEKWAGKYPSIAPAWRRVWAEVTPFYAFSAAIRKIIYTTNAVESLNRVLRKTLKTKGSFPTEEAATKLIFLAIRNFEKGGRAVREWVAARNQLAIMFAGRFDA</sequence>
<keyword evidence="7" id="KW-0233">DNA recombination</keyword>
<dbReference type="PANTHER" id="PTHR33217">
    <property type="entry name" value="TRANSPOSASE FOR INSERTION SEQUENCE ELEMENT IS1081"/>
    <property type="match status" value="1"/>
</dbReference>
<dbReference type="InterPro" id="IPR016161">
    <property type="entry name" value="Ald_DH/histidinol_DH"/>
</dbReference>
<protein>
    <submittedName>
        <fullName evidence="8">IS256 family transposase</fullName>
    </submittedName>
</protein>
<keyword evidence="5" id="KW-0560">Oxidoreductase</keyword>
<keyword evidence="6" id="KW-0238">DNA-binding</keyword>
<dbReference type="SUPFAM" id="SSF53720">
    <property type="entry name" value="ALDH-like"/>
    <property type="match status" value="1"/>
</dbReference>
<reference evidence="8 9" key="1">
    <citation type="submission" date="2019-09" db="EMBL/GenBank/DDBJ databases">
        <title>FDA dAtabase for Regulatory Grade micrObial Sequences (FDA-ARGOS): Supporting development and validation of Infectious Disease Dx tests.</title>
        <authorList>
            <person name="Sciortino C."/>
            <person name="Tallon L."/>
            <person name="Sadzewicz L."/>
            <person name="Vavikolanu K."/>
            <person name="Mehta A."/>
            <person name="Aluvathingal J."/>
            <person name="Nadendla S."/>
            <person name="Nandy P."/>
            <person name="Geyer C."/>
            <person name="Yan Y."/>
            <person name="Sichtig H."/>
        </authorList>
    </citation>
    <scope>NUCLEOTIDE SEQUENCE [LARGE SCALE GENOMIC DNA]</scope>
    <source>
        <strain evidence="8 9">FDAARGOS_643</strain>
    </source>
</reference>
<dbReference type="EMBL" id="CP044081">
    <property type="protein sequence ID" value="QEU08597.1"/>
    <property type="molecule type" value="Genomic_DNA"/>
</dbReference>
<organism evidence="8 9">
    <name type="scientific">Paracoccus yeei</name>
    <dbReference type="NCBI Taxonomy" id="147645"/>
    <lineage>
        <taxon>Bacteria</taxon>
        <taxon>Pseudomonadati</taxon>
        <taxon>Pseudomonadota</taxon>
        <taxon>Alphaproteobacteria</taxon>
        <taxon>Rhodobacterales</taxon>
        <taxon>Paracoccaceae</taxon>
        <taxon>Paracoccus</taxon>
    </lineage>
</organism>
<evidence type="ECO:0000256" key="6">
    <source>
        <dbReference type="ARBA" id="ARBA00023125"/>
    </source>
</evidence>
<evidence type="ECO:0000256" key="2">
    <source>
        <dbReference type="ARBA" id="ARBA00009986"/>
    </source>
</evidence>
<dbReference type="PROSITE" id="PS01007">
    <property type="entry name" value="TRANSPOSASE_MUTATOR"/>
    <property type="match status" value="1"/>
</dbReference>
<dbReference type="GO" id="GO:0004803">
    <property type="term" value="F:transposase activity"/>
    <property type="evidence" value="ECO:0007669"/>
    <property type="project" value="InterPro"/>
</dbReference>
<dbReference type="Proteomes" id="UP000324507">
    <property type="component" value="Chromosome"/>
</dbReference>
<comment type="similarity">
    <text evidence="3">Belongs to the transposase mutator family.</text>
</comment>
<evidence type="ECO:0000256" key="3">
    <source>
        <dbReference type="ARBA" id="ARBA00010961"/>
    </source>
</evidence>
<evidence type="ECO:0000256" key="4">
    <source>
        <dbReference type="ARBA" id="ARBA00022578"/>
    </source>
</evidence>
<dbReference type="Gene3D" id="3.40.309.10">
    <property type="entry name" value="Aldehyde Dehydrogenase, Chain A, domain 2"/>
    <property type="match status" value="1"/>
</dbReference>
<dbReference type="Pfam" id="PF00872">
    <property type="entry name" value="Transposase_mut"/>
    <property type="match status" value="1"/>
</dbReference>
<dbReference type="PANTHER" id="PTHR33217:SF5">
    <property type="entry name" value="MUTATOR FAMILY TRANSPOSASE"/>
    <property type="match status" value="1"/>
</dbReference>
<comment type="function">
    <text evidence="1">Required for the transposition of the insertion element.</text>
</comment>